<feature type="disulfide bond" evidence="1">
    <location>
        <begin position="219"/>
        <end position="228"/>
    </location>
</feature>
<dbReference type="Gene3D" id="2.10.25.10">
    <property type="entry name" value="Laminin"/>
    <property type="match status" value="1"/>
</dbReference>
<accession>A0A0N5CAU7</accession>
<feature type="signal peptide" evidence="3">
    <location>
        <begin position="1"/>
        <end position="20"/>
    </location>
</feature>
<dbReference type="STRING" id="174720.A0A0N5CAU7"/>
<evidence type="ECO:0000259" key="5">
    <source>
        <dbReference type="PROSITE" id="PS50836"/>
    </source>
</evidence>
<dbReference type="PROSITE" id="PS50026">
    <property type="entry name" value="EGF_3"/>
    <property type="match status" value="1"/>
</dbReference>
<dbReference type="WBParaSite" id="SPAL_0001501600.1">
    <property type="protein sequence ID" value="SPAL_0001501600.1"/>
    <property type="gene ID" value="SPAL_0001501600"/>
</dbReference>
<comment type="caution">
    <text evidence="1">Lacks conserved residue(s) required for the propagation of feature annotation.</text>
</comment>
<feature type="compositionally biased region" description="Basic and acidic residues" evidence="2">
    <location>
        <begin position="486"/>
        <end position="500"/>
    </location>
</feature>
<dbReference type="AlphaFoldDB" id="A0A0N5CAU7"/>
<dbReference type="Proteomes" id="UP000046392">
    <property type="component" value="Unplaced"/>
</dbReference>
<dbReference type="InterPro" id="IPR000742">
    <property type="entry name" value="EGF"/>
</dbReference>
<dbReference type="CDD" id="cd09631">
    <property type="entry name" value="DOMON_DOH"/>
    <property type="match status" value="1"/>
</dbReference>
<dbReference type="PROSITE" id="PS01186">
    <property type="entry name" value="EGF_2"/>
    <property type="match status" value="1"/>
</dbReference>
<feature type="region of interest" description="Disordered" evidence="2">
    <location>
        <begin position="742"/>
        <end position="771"/>
    </location>
</feature>
<feature type="region of interest" description="Disordered" evidence="2">
    <location>
        <begin position="690"/>
        <end position="716"/>
    </location>
</feature>
<feature type="region of interest" description="Disordered" evidence="2">
    <location>
        <begin position="482"/>
        <end position="548"/>
    </location>
</feature>
<dbReference type="InterPro" id="IPR005018">
    <property type="entry name" value="DOMON_domain"/>
</dbReference>
<name>A0A0N5CAU7_STREA</name>
<keyword evidence="3" id="KW-0732">Signal</keyword>
<evidence type="ECO:0000256" key="2">
    <source>
        <dbReference type="SAM" id="MobiDB-lite"/>
    </source>
</evidence>
<feature type="compositionally biased region" description="Low complexity" evidence="2">
    <location>
        <begin position="751"/>
        <end position="762"/>
    </location>
</feature>
<keyword evidence="6" id="KW-1185">Reference proteome</keyword>
<dbReference type="SUPFAM" id="SSF57196">
    <property type="entry name" value="EGF/Laminin"/>
    <property type="match status" value="1"/>
</dbReference>
<proteinExistence type="predicted"/>
<dbReference type="PANTHER" id="PTHR46901">
    <property type="entry name" value="GH04942P"/>
    <property type="match status" value="1"/>
</dbReference>
<keyword evidence="1" id="KW-0245">EGF-like domain</keyword>
<evidence type="ECO:0000313" key="6">
    <source>
        <dbReference type="Proteomes" id="UP000046392"/>
    </source>
</evidence>
<dbReference type="PROSITE" id="PS00022">
    <property type="entry name" value="EGF_1"/>
    <property type="match status" value="2"/>
</dbReference>
<reference evidence="7" key="1">
    <citation type="submission" date="2017-02" db="UniProtKB">
        <authorList>
            <consortium name="WormBaseParasite"/>
        </authorList>
    </citation>
    <scope>IDENTIFICATION</scope>
</reference>
<feature type="domain" description="DOMON" evidence="5">
    <location>
        <begin position="296"/>
        <end position="423"/>
    </location>
</feature>
<dbReference type="PROSITE" id="PS50836">
    <property type="entry name" value="DOMON"/>
    <property type="match status" value="1"/>
</dbReference>
<keyword evidence="1" id="KW-1015">Disulfide bond</keyword>
<evidence type="ECO:0000256" key="1">
    <source>
        <dbReference type="PROSITE-ProRule" id="PRU00076"/>
    </source>
</evidence>
<dbReference type="PANTHER" id="PTHR46901:SF2">
    <property type="entry name" value="GH04942P"/>
    <property type="match status" value="1"/>
</dbReference>
<evidence type="ECO:0000313" key="7">
    <source>
        <dbReference type="WBParaSite" id="SPAL_0001501600.1"/>
    </source>
</evidence>
<organism evidence="6 7">
    <name type="scientific">Strongyloides papillosus</name>
    <name type="common">Intestinal threadworm</name>
    <dbReference type="NCBI Taxonomy" id="174720"/>
    <lineage>
        <taxon>Eukaryota</taxon>
        <taxon>Metazoa</taxon>
        <taxon>Ecdysozoa</taxon>
        <taxon>Nematoda</taxon>
        <taxon>Chromadorea</taxon>
        <taxon>Rhabditida</taxon>
        <taxon>Tylenchina</taxon>
        <taxon>Panagrolaimomorpha</taxon>
        <taxon>Strongyloidoidea</taxon>
        <taxon>Strongyloididae</taxon>
        <taxon>Strongyloides</taxon>
    </lineage>
</organism>
<feature type="compositionally biased region" description="Low complexity" evidence="2">
    <location>
        <begin position="503"/>
        <end position="522"/>
    </location>
</feature>
<dbReference type="InterPro" id="IPR045266">
    <property type="entry name" value="DOH_DOMON"/>
</dbReference>
<feature type="chain" id="PRO_5005895631" evidence="3">
    <location>
        <begin position="21"/>
        <end position="803"/>
    </location>
</feature>
<feature type="compositionally biased region" description="Acidic residues" evidence="2">
    <location>
        <begin position="571"/>
        <end position="586"/>
    </location>
</feature>
<evidence type="ECO:0000256" key="3">
    <source>
        <dbReference type="SAM" id="SignalP"/>
    </source>
</evidence>
<protein>
    <submittedName>
        <fullName evidence="7">EGF-like domain-containing protein</fullName>
    </submittedName>
</protein>
<sequence length="803" mass="90940">MISRYILIVLQISLLCYVKSHVSLLYPPPRYPPFDFLDTKRTVGACGVGRNSKPNYITFLTKTGYDIFWNMPLIHKGGFRISLINQKGDLQEQLTPFEGTFYKDSQNETLTSYKVKFTNSCPNCTLVLEKEQKELSDSGIFHSCSDIQVIDVNKENEDNINDVKCSGHGVFNGISCNCDALYTGNRCEFKSSCTKDSDCKNSGKCISMKTNPSEKNCYCKYGFFGNKCEKKFIPTASDSNCFNYHYTLSQDKRRFQKYGLYNTPCYKNYKLNDDDVVYFRIVNEEIEIILDFKTTSWLSIGWRPLELDASCRLFPDVSGTDNQNEGFSKNVIESSLHPMDCNDIIFASVHEDYLRIGDMYSRDRSTPLLDTILEGEDSLSAAYGAEIKDINRTVIMFRRNIREIEPTDMPLGPGKMSFIWAKGFNYDNESDDITRKFYEKDSFKYHGPKNRGVAIFEMVSKENMPNNGRLIFIPEINQSVMTINPKTDDNSSKTGHKVDEVGGNNSSLNNNGNDNKNNILKNETTTSAQDKKTKNTSSSSNEDTLSIDGELLKGDIEKNNKKSKKIKNTSDEEVNNFDELENESNDTSESNETLNMTLKSNKSIDDKDLPIIVTTSIPDFNKNKTSSIKSLSNDLSKIFESKKNITTINGNEKKVKNIDASGETVVIIYNKTNKLKDTINMTTSPINLNINETKNSNDEEMVDENDSSSNDVSMSLEDDETNTMINTTTTEQSIKVVNNNKNSVWLPPENNSPSSDDTTSNNEDVKNIKNLDDNEVSSSSLYHNAYTFIRILSCLTLYTLTYY</sequence>
<feature type="region of interest" description="Disordered" evidence="2">
    <location>
        <begin position="562"/>
        <end position="591"/>
    </location>
</feature>
<evidence type="ECO:0000259" key="4">
    <source>
        <dbReference type="PROSITE" id="PS50026"/>
    </source>
</evidence>
<feature type="domain" description="EGF-like" evidence="4">
    <location>
        <begin position="189"/>
        <end position="229"/>
    </location>
</feature>